<proteinExistence type="inferred from homology"/>
<comment type="caution">
    <text evidence="12">The sequence shown here is derived from an EMBL/GenBank/DDBJ whole genome shotgun (WGS) entry which is preliminary data.</text>
</comment>
<dbReference type="GO" id="GO:0000786">
    <property type="term" value="C:nucleosome"/>
    <property type="evidence" value="ECO:0007669"/>
    <property type="project" value="UniProtKB-KW"/>
</dbReference>
<evidence type="ECO:0000256" key="9">
    <source>
        <dbReference type="ARBA" id="ARBA00023269"/>
    </source>
</evidence>
<evidence type="ECO:0000256" key="11">
    <source>
        <dbReference type="SAM" id="MobiDB-lite"/>
    </source>
</evidence>
<evidence type="ECO:0000256" key="4">
    <source>
        <dbReference type="ARBA" id="ARBA00006564"/>
    </source>
</evidence>
<comment type="subunit">
    <text evidence="5 10">The nucleosome is a histone octamer containing two molecules each of H2A, H2B, H3 and H4 assembled in one H3-H4 heterotetramer and two H2A-H2B heterodimers. The octamer wraps approximately 147 bp of DNA.</text>
</comment>
<evidence type="ECO:0000256" key="7">
    <source>
        <dbReference type="ARBA" id="ARBA00023125"/>
    </source>
</evidence>
<name>A0A9P8WFJ4_9HYPO</name>
<sequence>MPPTLSHHGGPGMARTGAGRVGGKTTMGGAGKKRQRKMIRDSIHGVTKPAVRRLARRGGVKRISASIYDEARAALKARLETILKDCIIYVEHRKAKTVTVNDVIHALRRIGRPIYGFDHETRG</sequence>
<dbReference type="Gene3D" id="1.10.20.10">
    <property type="entry name" value="Histone, subunit A"/>
    <property type="match status" value="1"/>
</dbReference>
<dbReference type="EMBL" id="JAGPYM010000004">
    <property type="protein sequence ID" value="KAH6895535.1"/>
    <property type="molecule type" value="Genomic_DNA"/>
</dbReference>
<comment type="similarity">
    <text evidence="4 10">Belongs to the histone H4 family.</text>
</comment>
<keyword evidence="7 10" id="KW-0238">DNA-binding</keyword>
<evidence type="ECO:0000256" key="6">
    <source>
        <dbReference type="ARBA" id="ARBA00022454"/>
    </source>
</evidence>
<accession>A0A9P8WFJ4</accession>
<keyword evidence="9 10" id="KW-0544">Nucleosome core</keyword>
<dbReference type="GO" id="GO:0003677">
    <property type="term" value="F:DNA binding"/>
    <property type="evidence" value="ECO:0007669"/>
    <property type="project" value="UniProtKB-KW"/>
</dbReference>
<comment type="function">
    <text evidence="1 10">Core component of nucleosome. Nucleosomes wrap and compact DNA into chromatin, limiting DNA accessibility to the cellular machineries which require DNA as a template. Histones thereby play a central role in transcription regulation, DNA repair, DNA replication and chromosomal stability. DNA accessibility is regulated via a complex set of post-translational modifications of histones, also called histone code, and nucleosome remodeling.</text>
</comment>
<dbReference type="InterPro" id="IPR009072">
    <property type="entry name" value="Histone-fold"/>
</dbReference>
<feature type="compositionally biased region" description="Gly residues" evidence="11">
    <location>
        <begin position="19"/>
        <end position="30"/>
    </location>
</feature>
<dbReference type="OrthoDB" id="3919494at2759"/>
<dbReference type="PRINTS" id="PR00623">
    <property type="entry name" value="HISTONEH4"/>
</dbReference>
<dbReference type="SUPFAM" id="SSF47113">
    <property type="entry name" value="Histone-fold"/>
    <property type="match status" value="1"/>
</dbReference>
<evidence type="ECO:0000256" key="10">
    <source>
        <dbReference type="RuleBase" id="RU000528"/>
    </source>
</evidence>
<dbReference type="InterPro" id="IPR001951">
    <property type="entry name" value="Histone_H4"/>
</dbReference>
<dbReference type="AlphaFoldDB" id="A0A9P8WFJ4"/>
<gene>
    <name evidence="12" type="ORF">B0T10DRAFT_478235</name>
</gene>
<evidence type="ECO:0000256" key="3">
    <source>
        <dbReference type="ARBA" id="ARBA00004286"/>
    </source>
</evidence>
<dbReference type="SMART" id="SM00417">
    <property type="entry name" value="H4"/>
    <property type="match status" value="1"/>
</dbReference>
<organism evidence="12 13">
    <name type="scientific">Thelonectria olida</name>
    <dbReference type="NCBI Taxonomy" id="1576542"/>
    <lineage>
        <taxon>Eukaryota</taxon>
        <taxon>Fungi</taxon>
        <taxon>Dikarya</taxon>
        <taxon>Ascomycota</taxon>
        <taxon>Pezizomycotina</taxon>
        <taxon>Sordariomycetes</taxon>
        <taxon>Hypocreomycetidae</taxon>
        <taxon>Hypocreales</taxon>
        <taxon>Nectriaceae</taxon>
        <taxon>Thelonectria</taxon>
    </lineage>
</organism>
<evidence type="ECO:0000256" key="1">
    <source>
        <dbReference type="ARBA" id="ARBA00002001"/>
    </source>
</evidence>
<feature type="region of interest" description="Disordered" evidence="11">
    <location>
        <begin position="1"/>
        <end position="37"/>
    </location>
</feature>
<evidence type="ECO:0000313" key="12">
    <source>
        <dbReference type="EMBL" id="KAH6895535.1"/>
    </source>
</evidence>
<dbReference type="CDD" id="cd22912">
    <property type="entry name" value="HFD_H4"/>
    <property type="match status" value="1"/>
</dbReference>
<reference evidence="12 13" key="1">
    <citation type="journal article" date="2021" name="Nat. Commun.">
        <title>Genetic determinants of endophytism in the Arabidopsis root mycobiome.</title>
        <authorList>
            <person name="Mesny F."/>
            <person name="Miyauchi S."/>
            <person name="Thiergart T."/>
            <person name="Pickel B."/>
            <person name="Atanasova L."/>
            <person name="Karlsson M."/>
            <person name="Huettel B."/>
            <person name="Barry K.W."/>
            <person name="Haridas S."/>
            <person name="Chen C."/>
            <person name="Bauer D."/>
            <person name="Andreopoulos W."/>
            <person name="Pangilinan J."/>
            <person name="LaButti K."/>
            <person name="Riley R."/>
            <person name="Lipzen A."/>
            <person name="Clum A."/>
            <person name="Drula E."/>
            <person name="Henrissat B."/>
            <person name="Kohler A."/>
            <person name="Grigoriev I.V."/>
            <person name="Martin F.M."/>
            <person name="Hacquard S."/>
        </authorList>
    </citation>
    <scope>NUCLEOTIDE SEQUENCE [LARGE SCALE GENOMIC DNA]</scope>
    <source>
        <strain evidence="12 13">MPI-CAGE-CH-0241</strain>
    </source>
</reference>
<evidence type="ECO:0000256" key="2">
    <source>
        <dbReference type="ARBA" id="ARBA00004123"/>
    </source>
</evidence>
<evidence type="ECO:0000256" key="5">
    <source>
        <dbReference type="ARBA" id="ARBA00011538"/>
    </source>
</evidence>
<comment type="subcellular location">
    <subcellularLocation>
        <location evidence="3">Chromosome</location>
    </subcellularLocation>
    <subcellularLocation>
        <location evidence="2">Nucleus</location>
    </subcellularLocation>
</comment>
<keyword evidence="6 10" id="KW-0158">Chromosome</keyword>
<dbReference type="GO" id="GO:0005634">
    <property type="term" value="C:nucleus"/>
    <property type="evidence" value="ECO:0007669"/>
    <property type="project" value="UniProtKB-SubCell"/>
</dbReference>
<evidence type="ECO:0000313" key="13">
    <source>
        <dbReference type="Proteomes" id="UP000777438"/>
    </source>
</evidence>
<dbReference type="Proteomes" id="UP000777438">
    <property type="component" value="Unassembled WGS sequence"/>
</dbReference>
<protein>
    <recommendedName>
        <fullName evidence="10">Histone H4</fullName>
    </recommendedName>
</protein>
<evidence type="ECO:0000256" key="8">
    <source>
        <dbReference type="ARBA" id="ARBA00023242"/>
    </source>
</evidence>
<keyword evidence="13" id="KW-1185">Reference proteome</keyword>
<dbReference type="GO" id="GO:0046982">
    <property type="term" value="F:protein heterodimerization activity"/>
    <property type="evidence" value="ECO:0007669"/>
    <property type="project" value="InterPro"/>
</dbReference>
<dbReference type="PANTHER" id="PTHR10484">
    <property type="entry name" value="HISTONE H4"/>
    <property type="match status" value="1"/>
</dbReference>
<keyword evidence="8 10" id="KW-0539">Nucleus</keyword>
<dbReference type="FunFam" id="1.10.20.10:FF:000012">
    <property type="entry name" value="Histone H4"/>
    <property type="match status" value="1"/>
</dbReference>
<dbReference type="GO" id="GO:0030527">
    <property type="term" value="F:structural constituent of chromatin"/>
    <property type="evidence" value="ECO:0007669"/>
    <property type="project" value="InterPro"/>
</dbReference>